<evidence type="ECO:0000256" key="1">
    <source>
        <dbReference type="SAM" id="MobiDB-lite"/>
    </source>
</evidence>
<reference evidence="2" key="1">
    <citation type="journal article" date="2018" name="J. Ind. Microbiol. Biotechnol.">
        <title>Genome mining reveals uncommon alkylpyrones as type III PKS products from myxobacteria.</title>
        <authorList>
            <person name="Hug J.J."/>
            <person name="Panter F."/>
            <person name="Krug D."/>
            <person name="Muller R."/>
        </authorList>
    </citation>
    <scope>NUCLEOTIDE SEQUENCE</scope>
    <source>
        <strain evidence="2">MCy10608</strain>
    </source>
</reference>
<accession>A0A3S7V0G5</accession>
<evidence type="ECO:0000313" key="2">
    <source>
        <dbReference type="EMBL" id="AYM54487.1"/>
    </source>
</evidence>
<feature type="compositionally biased region" description="Basic and acidic residues" evidence="1">
    <location>
        <begin position="136"/>
        <end position="145"/>
    </location>
</feature>
<sequence length="145" mass="14904">MNQGNIRRWLLPGALAVASLVGTACHREEERVRREIPRTGGPYQGVANDSQPLSSFGPGTGGSGTPDIAPVQDIVGTNLPPTAVGNVPPRVEPGIAAGSPTAIQKEQQEQDAPPQGAPPAKNTTDGTSAPKPGDAPPREDSQVPH</sequence>
<dbReference type="EMBL" id="MH908923">
    <property type="protein sequence ID" value="AYM54487.1"/>
    <property type="molecule type" value="Genomic_DNA"/>
</dbReference>
<protein>
    <recommendedName>
        <fullName evidence="3">Lipoprotein</fullName>
    </recommendedName>
</protein>
<proteinExistence type="predicted"/>
<evidence type="ECO:0008006" key="3">
    <source>
        <dbReference type="Google" id="ProtNLM"/>
    </source>
</evidence>
<organism evidence="2">
    <name type="scientific">Myxococcus fulvus</name>
    <dbReference type="NCBI Taxonomy" id="33"/>
    <lineage>
        <taxon>Bacteria</taxon>
        <taxon>Pseudomonadati</taxon>
        <taxon>Myxococcota</taxon>
        <taxon>Myxococcia</taxon>
        <taxon>Myxococcales</taxon>
        <taxon>Cystobacterineae</taxon>
        <taxon>Myxococcaceae</taxon>
        <taxon>Myxococcus</taxon>
    </lineage>
</organism>
<feature type="compositionally biased region" description="Basic and acidic residues" evidence="1">
    <location>
        <begin position="26"/>
        <end position="37"/>
    </location>
</feature>
<name>A0A3S7V0G5_MYXFU</name>
<feature type="region of interest" description="Disordered" evidence="1">
    <location>
        <begin position="26"/>
        <end position="145"/>
    </location>
</feature>
<dbReference type="PROSITE" id="PS51257">
    <property type="entry name" value="PROKAR_LIPOPROTEIN"/>
    <property type="match status" value="1"/>
</dbReference>
<dbReference type="AlphaFoldDB" id="A0A3S7V0G5"/>